<evidence type="ECO:0000256" key="1">
    <source>
        <dbReference type="ARBA" id="ARBA00004141"/>
    </source>
</evidence>
<dbReference type="EMBL" id="DS995702">
    <property type="protein sequence ID" value="EEQ29726.1"/>
    <property type="molecule type" value="Genomic_DNA"/>
</dbReference>
<dbReference type="Gene3D" id="1.20.1250.20">
    <property type="entry name" value="MFS general substrate transporter like domains"/>
    <property type="match status" value="3"/>
</dbReference>
<evidence type="ECO:0000256" key="4">
    <source>
        <dbReference type="ARBA" id="ARBA00022989"/>
    </source>
</evidence>
<keyword evidence="2" id="KW-0813">Transport</keyword>
<feature type="region of interest" description="Disordered" evidence="6">
    <location>
        <begin position="1"/>
        <end position="33"/>
    </location>
</feature>
<feature type="transmembrane region" description="Helical" evidence="7">
    <location>
        <begin position="297"/>
        <end position="322"/>
    </location>
</feature>
<evidence type="ECO:0000256" key="2">
    <source>
        <dbReference type="ARBA" id="ARBA00022448"/>
    </source>
</evidence>
<dbReference type="GO" id="GO:0022857">
    <property type="term" value="F:transmembrane transporter activity"/>
    <property type="evidence" value="ECO:0007669"/>
    <property type="project" value="InterPro"/>
</dbReference>
<dbReference type="AlphaFoldDB" id="C5FG41"/>
<sequence>MSTSKTPEAVGVSPIEVDNQVERTTTEDKTDEKIPAQDRDYAGAVTNLSPEEIRLVRKLDWRIMPMLTFMYFLNYIDRNTLAQARLNNLEKELGMHGTQFNTTISILFVGYVLTQVPSNMLITRVPPSIYMSAWMLVWSVVSVVRWDGGMPVPSWDHGSSQVAARIAMLYAAQILATGFAGLIAAGVFSGLDQVRELSGWRWLFIIEGSVSAAVAIAGFWLLPNTPLTTRWLKSKERELAHDRIQRDKMGLPEKASTMEGLKQAVRDPRTWIFCLMQNFHLSACGFNSFFPTVVKTLGFSTTVTLVLTCPPFLFAGAAGILFGYTSGRFHERTWHITAGLTTAIIGFVIAASTLNTAGRYVACFIFPIGAYSVNSVIIGWASSTLSQTREKQAVVLAMTNVGGQIGYIYGAYVWPDSDSPRYGIGFGASAGFALCSILCAWWMRYLLKKENKRLRENATATTNFYGY</sequence>
<protein>
    <submittedName>
        <fullName evidence="8">MFS transporter</fullName>
    </submittedName>
</protein>
<dbReference type="OrthoDB" id="2250022at2759"/>
<dbReference type="InterPro" id="IPR036259">
    <property type="entry name" value="MFS_trans_sf"/>
</dbReference>
<keyword evidence="5 7" id="KW-0472">Membrane</keyword>
<name>C5FG41_ARTOC</name>
<keyword evidence="9" id="KW-1185">Reference proteome</keyword>
<dbReference type="InterPro" id="IPR011701">
    <property type="entry name" value="MFS"/>
</dbReference>
<dbReference type="RefSeq" id="XP_002849611.1">
    <property type="nucleotide sequence ID" value="XM_002849565.1"/>
</dbReference>
<gene>
    <name evidence="8" type="ORF">MCYG_02545</name>
</gene>
<dbReference type="Proteomes" id="UP000002035">
    <property type="component" value="Unassembled WGS sequence"/>
</dbReference>
<evidence type="ECO:0000256" key="5">
    <source>
        <dbReference type="ARBA" id="ARBA00023136"/>
    </source>
</evidence>
<feature type="transmembrane region" description="Helical" evidence="7">
    <location>
        <begin position="334"/>
        <end position="353"/>
    </location>
</feature>
<evidence type="ECO:0000256" key="6">
    <source>
        <dbReference type="SAM" id="MobiDB-lite"/>
    </source>
</evidence>
<dbReference type="PANTHER" id="PTHR43791:SF62">
    <property type="entry name" value="MAJOR FACILITATOR SUPERFAMILY (MFS) PROFILE DOMAIN-CONTAINING PROTEIN"/>
    <property type="match status" value="1"/>
</dbReference>
<dbReference type="HOGENOM" id="CLU_001265_0_6_1"/>
<keyword evidence="3 7" id="KW-0812">Transmembrane</keyword>
<comment type="subcellular location">
    <subcellularLocation>
        <location evidence="1">Membrane</location>
        <topology evidence="1">Multi-pass membrane protein</topology>
    </subcellularLocation>
</comment>
<feature type="transmembrane region" description="Helical" evidence="7">
    <location>
        <begin position="166"/>
        <end position="188"/>
    </location>
</feature>
<reference evidence="9" key="1">
    <citation type="journal article" date="2012" name="MBio">
        <title>Comparative genome analysis of Trichophyton rubrum and related dermatophytes reveals candidate genes involved in infection.</title>
        <authorList>
            <person name="Martinez D.A."/>
            <person name="Oliver B.G."/>
            <person name="Graeser Y."/>
            <person name="Goldberg J.M."/>
            <person name="Li W."/>
            <person name="Martinez-Rossi N.M."/>
            <person name="Monod M."/>
            <person name="Shelest E."/>
            <person name="Barton R.C."/>
            <person name="Birch E."/>
            <person name="Brakhage A.A."/>
            <person name="Chen Z."/>
            <person name="Gurr S.J."/>
            <person name="Heiman D."/>
            <person name="Heitman J."/>
            <person name="Kosti I."/>
            <person name="Rossi A."/>
            <person name="Saif S."/>
            <person name="Samalova M."/>
            <person name="Saunders C.W."/>
            <person name="Shea T."/>
            <person name="Summerbell R.C."/>
            <person name="Xu J."/>
            <person name="Young S."/>
            <person name="Zeng Q."/>
            <person name="Birren B.W."/>
            <person name="Cuomo C.A."/>
            <person name="White T.C."/>
        </authorList>
    </citation>
    <scope>NUCLEOTIDE SEQUENCE [LARGE SCALE GENOMIC DNA]</scope>
    <source>
        <strain evidence="9">ATCC MYA-4605 / CBS 113480</strain>
    </source>
</reference>
<dbReference type="FunFam" id="1.20.1250.20:FF:000013">
    <property type="entry name" value="MFS general substrate transporter"/>
    <property type="match status" value="1"/>
</dbReference>
<dbReference type="SUPFAM" id="SSF103473">
    <property type="entry name" value="MFS general substrate transporter"/>
    <property type="match status" value="1"/>
</dbReference>
<proteinExistence type="predicted"/>
<keyword evidence="4 7" id="KW-1133">Transmembrane helix</keyword>
<feature type="transmembrane region" description="Helical" evidence="7">
    <location>
        <begin position="359"/>
        <end position="381"/>
    </location>
</feature>
<evidence type="ECO:0000256" key="3">
    <source>
        <dbReference type="ARBA" id="ARBA00022692"/>
    </source>
</evidence>
<organism evidence="8 9">
    <name type="scientific">Arthroderma otae (strain ATCC MYA-4605 / CBS 113480)</name>
    <name type="common">Microsporum canis</name>
    <dbReference type="NCBI Taxonomy" id="554155"/>
    <lineage>
        <taxon>Eukaryota</taxon>
        <taxon>Fungi</taxon>
        <taxon>Dikarya</taxon>
        <taxon>Ascomycota</taxon>
        <taxon>Pezizomycotina</taxon>
        <taxon>Eurotiomycetes</taxon>
        <taxon>Eurotiomycetidae</taxon>
        <taxon>Onygenales</taxon>
        <taxon>Arthrodermataceae</taxon>
        <taxon>Microsporum</taxon>
    </lineage>
</organism>
<dbReference type="VEuPathDB" id="FungiDB:MCYG_02545"/>
<evidence type="ECO:0000313" key="8">
    <source>
        <dbReference type="EMBL" id="EEQ29726.1"/>
    </source>
</evidence>
<feature type="transmembrane region" description="Helical" evidence="7">
    <location>
        <begin position="128"/>
        <end position="146"/>
    </location>
</feature>
<dbReference type="eggNOG" id="KOG2533">
    <property type="taxonomic scope" value="Eukaryota"/>
</dbReference>
<feature type="compositionally biased region" description="Basic and acidic residues" evidence="6">
    <location>
        <begin position="20"/>
        <end position="33"/>
    </location>
</feature>
<dbReference type="GeneID" id="9222581"/>
<dbReference type="PANTHER" id="PTHR43791">
    <property type="entry name" value="PERMEASE-RELATED"/>
    <property type="match status" value="1"/>
</dbReference>
<feature type="transmembrane region" description="Helical" evidence="7">
    <location>
        <begin position="424"/>
        <end position="447"/>
    </location>
</feature>
<accession>C5FG41</accession>
<dbReference type="STRING" id="554155.C5FG41"/>
<feature type="transmembrane region" description="Helical" evidence="7">
    <location>
        <begin position="393"/>
        <end position="412"/>
    </location>
</feature>
<dbReference type="Pfam" id="PF07690">
    <property type="entry name" value="MFS_1"/>
    <property type="match status" value="1"/>
</dbReference>
<dbReference type="OMA" id="AYAMGFW"/>
<evidence type="ECO:0000313" key="9">
    <source>
        <dbReference type="Proteomes" id="UP000002035"/>
    </source>
</evidence>
<feature type="transmembrane region" description="Helical" evidence="7">
    <location>
        <begin position="200"/>
        <end position="222"/>
    </location>
</feature>
<evidence type="ECO:0000256" key="7">
    <source>
        <dbReference type="SAM" id="Phobius"/>
    </source>
</evidence>
<dbReference type="GO" id="GO:0016020">
    <property type="term" value="C:membrane"/>
    <property type="evidence" value="ECO:0007669"/>
    <property type="project" value="UniProtKB-SubCell"/>
</dbReference>